<sequence length="66" mass="7867">METEEQITANKNFSKTPEFAQKTYLFLIRQIVFFVNKTNKGKGDDKMNTPKFYVFGSFFLHSFWDD</sequence>
<dbReference type="EMBL" id="JQ844164">
    <property type="protein sequence ID" value="AGS51553.1"/>
    <property type="molecule type" value="Genomic_DNA"/>
</dbReference>
<reference evidence="1" key="1">
    <citation type="submission" date="2012-03" db="EMBL/GenBank/DDBJ databases">
        <title>Functional metagenomics reveals considerable lignocellulase gene clusters in the gut microbiome of a wood-feeding higher termite.</title>
        <authorList>
            <person name="Liu N."/>
        </authorList>
    </citation>
    <scope>NUCLEOTIDE SEQUENCE</scope>
</reference>
<protein>
    <submittedName>
        <fullName evidence="1">Uncharacterized protein</fullName>
    </submittedName>
</protein>
<accession>A0A806KEW1</accession>
<dbReference type="AlphaFoldDB" id="A0A806KEW1"/>
<organism evidence="1">
    <name type="scientific">uncultured bacterium contig00004</name>
    <dbReference type="NCBI Taxonomy" id="1181496"/>
    <lineage>
        <taxon>Bacteria</taxon>
        <taxon>environmental samples</taxon>
    </lineage>
</organism>
<name>A0A806KEW1_9BACT</name>
<evidence type="ECO:0000313" key="1">
    <source>
        <dbReference type="EMBL" id="AGS51553.1"/>
    </source>
</evidence>
<proteinExistence type="predicted"/>